<dbReference type="SUPFAM" id="SSF48295">
    <property type="entry name" value="TrpR-like"/>
    <property type="match status" value="1"/>
</dbReference>
<evidence type="ECO:0000256" key="1">
    <source>
        <dbReference type="SAM" id="Coils"/>
    </source>
</evidence>
<sequence>MDRLVELNKGVFRPRITRTGARYGAKHKDGERYSTKDKIRIVVAGLRSEVRIAELCRQEGPSQGLYYSWLKEFLEADKKRIAGDTARQANTIEIKQLRKEARDLKEVFAEQALELRLLKNRMLEDGRKTNEVPCP</sequence>
<feature type="coiled-coil region" evidence="1">
    <location>
        <begin position="87"/>
        <end position="114"/>
    </location>
</feature>
<comment type="caution">
    <text evidence="2">The sequence shown here is derived from an EMBL/GenBank/DDBJ whole genome shotgun (WGS) entry which is preliminary data.</text>
</comment>
<proteinExistence type="predicted"/>
<dbReference type="EMBL" id="LMCB01000043">
    <property type="protein sequence ID" value="KZL16828.1"/>
    <property type="molecule type" value="Genomic_DNA"/>
</dbReference>
<dbReference type="PANTHER" id="PTHR33609">
    <property type="entry name" value="LOW CALCIUM RESPONSE LOCUS PROTEIN S"/>
    <property type="match status" value="1"/>
</dbReference>
<dbReference type="GO" id="GO:0004803">
    <property type="term" value="F:transposase activity"/>
    <property type="evidence" value="ECO:0007669"/>
    <property type="project" value="InterPro"/>
</dbReference>
<accession>A0A161VBT5</accession>
<dbReference type="STRING" id="989403.SAMN05421798_11617"/>
<keyword evidence="1" id="KW-0175">Coiled coil</keyword>
<dbReference type="GO" id="GO:0006313">
    <property type="term" value="P:DNA transposition"/>
    <property type="evidence" value="ECO:0007669"/>
    <property type="project" value="InterPro"/>
</dbReference>
<dbReference type="PANTHER" id="PTHR33609:SF1">
    <property type="entry name" value="TRANSPOSASE"/>
    <property type="match status" value="1"/>
</dbReference>
<gene>
    <name evidence="2" type="ORF">PsAD2_03300</name>
</gene>
<dbReference type="InterPro" id="IPR052546">
    <property type="entry name" value="Transposase_8_domain"/>
</dbReference>
<dbReference type="Proteomes" id="UP000076577">
    <property type="component" value="Unassembled WGS sequence"/>
</dbReference>
<evidence type="ECO:0000313" key="2">
    <source>
        <dbReference type="EMBL" id="KZL16828.1"/>
    </source>
</evidence>
<dbReference type="AlphaFoldDB" id="A0A161VBT5"/>
<organism evidence="2 3">
    <name type="scientific">Pseudovibrio axinellae</name>
    <dbReference type="NCBI Taxonomy" id="989403"/>
    <lineage>
        <taxon>Bacteria</taxon>
        <taxon>Pseudomonadati</taxon>
        <taxon>Pseudomonadota</taxon>
        <taxon>Alphaproteobacteria</taxon>
        <taxon>Hyphomicrobiales</taxon>
        <taxon>Stappiaceae</taxon>
        <taxon>Pseudovibrio</taxon>
    </lineage>
</organism>
<name>A0A161VBT5_9HYPH</name>
<dbReference type="InterPro" id="IPR002514">
    <property type="entry name" value="Transposase_8"/>
</dbReference>
<dbReference type="GO" id="GO:0043565">
    <property type="term" value="F:sequence-specific DNA binding"/>
    <property type="evidence" value="ECO:0007669"/>
    <property type="project" value="InterPro"/>
</dbReference>
<dbReference type="InterPro" id="IPR010921">
    <property type="entry name" value="Trp_repressor/repl_initiator"/>
</dbReference>
<keyword evidence="3" id="KW-1185">Reference proteome</keyword>
<protein>
    <submittedName>
        <fullName evidence="2">Transposase</fullName>
    </submittedName>
</protein>
<dbReference type="OrthoDB" id="9803878at2"/>
<reference evidence="2 3" key="1">
    <citation type="journal article" date="2016" name="Front. Microbiol.">
        <title>Comparative Genomic Analysis Reveals a Diverse Repertoire of Genes Involved in Prokaryote-Eukaryote Interactions within the Pseudovibrio Genus.</title>
        <authorList>
            <person name="Romano S."/>
            <person name="Fernandez-Guerra A."/>
            <person name="Reen F.J."/>
            <person name="Glockner F.O."/>
            <person name="Crowley S.P."/>
            <person name="O'Sullivan O."/>
            <person name="Cotter P.D."/>
            <person name="Adams C."/>
            <person name="Dobson A.D."/>
            <person name="O'Gara F."/>
        </authorList>
    </citation>
    <scope>NUCLEOTIDE SEQUENCE [LARGE SCALE GENOMIC DNA]</scope>
    <source>
        <strain evidence="2 3">Ad2</strain>
    </source>
</reference>
<dbReference type="Pfam" id="PF01527">
    <property type="entry name" value="HTH_Tnp_1"/>
    <property type="match status" value="1"/>
</dbReference>
<dbReference type="PATRIC" id="fig|989403.3.peg.3547"/>
<evidence type="ECO:0000313" key="3">
    <source>
        <dbReference type="Proteomes" id="UP000076577"/>
    </source>
</evidence>